<evidence type="ECO:0000259" key="5">
    <source>
        <dbReference type="SMART" id="SM00849"/>
    </source>
</evidence>
<gene>
    <name evidence="6" type="ORF">HCN83_08690</name>
</gene>
<proteinExistence type="predicted"/>
<dbReference type="Gene3D" id="3.60.15.10">
    <property type="entry name" value="Ribonuclease Z/Hydroxyacylglutathione hydrolase-like"/>
    <property type="match status" value="1"/>
</dbReference>
<evidence type="ECO:0000313" key="6">
    <source>
        <dbReference type="EMBL" id="NJP37662.1"/>
    </source>
</evidence>
<dbReference type="Proteomes" id="UP000752012">
    <property type="component" value="Unassembled WGS sequence"/>
</dbReference>
<sequence length="212" mass="23332">MQIEQLPLGALQTNCYIIYKDNSALVVDPGGNFDLLNNRIHELGVTVQAILLTHAHFDHIGALQEAANTWKCPVYLHEAEKEWLADPDKNGSSKFPGVVHVTAEDADVLWSNTGEKKIGDFMFVLMHTPGHSPGSVTYYFPQLQTAVSGDVLFKGGVGRTDLYEGDHDLLMETIHETMLSLPEDTKVLSGHGPETVIGVEMDTNPFINGFGW</sequence>
<dbReference type="GO" id="GO:0046872">
    <property type="term" value="F:metal ion binding"/>
    <property type="evidence" value="ECO:0007669"/>
    <property type="project" value="UniProtKB-KW"/>
</dbReference>
<dbReference type="InterPro" id="IPR036866">
    <property type="entry name" value="RibonucZ/Hydroxyglut_hydro"/>
</dbReference>
<dbReference type="EMBL" id="JAATHJ010000010">
    <property type="protein sequence ID" value="NJP37662.1"/>
    <property type="molecule type" value="Genomic_DNA"/>
</dbReference>
<dbReference type="GO" id="GO:0016787">
    <property type="term" value="F:hydrolase activity"/>
    <property type="evidence" value="ECO:0007669"/>
    <property type="project" value="UniProtKB-KW"/>
</dbReference>
<protein>
    <submittedName>
        <fullName evidence="6">MBL fold metallo-hydrolase</fullName>
    </submittedName>
</protein>
<dbReference type="Pfam" id="PF00753">
    <property type="entry name" value="Lactamase_B"/>
    <property type="match status" value="1"/>
</dbReference>
<dbReference type="InterPro" id="IPR001279">
    <property type="entry name" value="Metallo-B-lactamas"/>
</dbReference>
<evidence type="ECO:0000256" key="1">
    <source>
        <dbReference type="ARBA" id="ARBA00001947"/>
    </source>
</evidence>
<evidence type="ECO:0000256" key="3">
    <source>
        <dbReference type="ARBA" id="ARBA00022801"/>
    </source>
</evidence>
<dbReference type="SMART" id="SM00849">
    <property type="entry name" value="Lactamase_B"/>
    <property type="match status" value="1"/>
</dbReference>
<dbReference type="SUPFAM" id="SSF56281">
    <property type="entry name" value="Metallo-hydrolase/oxidoreductase"/>
    <property type="match status" value="1"/>
</dbReference>
<feature type="domain" description="Metallo-beta-lactamase" evidence="5">
    <location>
        <begin position="12"/>
        <end position="191"/>
    </location>
</feature>
<evidence type="ECO:0000256" key="4">
    <source>
        <dbReference type="ARBA" id="ARBA00022833"/>
    </source>
</evidence>
<evidence type="ECO:0000256" key="2">
    <source>
        <dbReference type="ARBA" id="ARBA00022723"/>
    </source>
</evidence>
<dbReference type="PANTHER" id="PTHR46233">
    <property type="entry name" value="HYDROXYACYLGLUTATHIONE HYDROLASE GLOC"/>
    <property type="match status" value="1"/>
</dbReference>
<dbReference type="RefSeq" id="WP_168006404.1">
    <property type="nucleotide sequence ID" value="NZ_JAATHJ010000010.1"/>
</dbReference>
<comment type="caution">
    <text evidence="6">The sequence shown here is derived from an EMBL/GenBank/DDBJ whole genome shotgun (WGS) entry which is preliminary data.</text>
</comment>
<organism evidence="6 7">
    <name type="scientific">Alkalicoccus luteus</name>
    <dbReference type="NCBI Taxonomy" id="1237094"/>
    <lineage>
        <taxon>Bacteria</taxon>
        <taxon>Bacillati</taxon>
        <taxon>Bacillota</taxon>
        <taxon>Bacilli</taxon>
        <taxon>Bacillales</taxon>
        <taxon>Bacillaceae</taxon>
        <taxon>Alkalicoccus</taxon>
    </lineage>
</organism>
<reference evidence="6 7" key="1">
    <citation type="submission" date="2020-03" db="EMBL/GenBank/DDBJ databases">
        <title>Assessment of the enzymatic potential of alkaline-tolerant lipase obtained from Bacillus luteus H11 (technogenic soil) for the bioremediation of saline soils contaminated with petroleum substances.</title>
        <authorList>
            <person name="Kalwasinska A."/>
        </authorList>
    </citation>
    <scope>NUCLEOTIDE SEQUENCE [LARGE SCALE GENOMIC DNA]</scope>
    <source>
        <strain evidence="6 7">H11</strain>
    </source>
</reference>
<dbReference type="PANTHER" id="PTHR46233:SF3">
    <property type="entry name" value="HYDROXYACYLGLUTATHIONE HYDROLASE GLOC"/>
    <property type="match status" value="1"/>
</dbReference>
<keyword evidence="7" id="KW-1185">Reference proteome</keyword>
<keyword evidence="3" id="KW-0378">Hydrolase</keyword>
<dbReference type="AlphaFoldDB" id="A0A969PNW1"/>
<comment type="cofactor">
    <cofactor evidence="1">
        <name>Zn(2+)</name>
        <dbReference type="ChEBI" id="CHEBI:29105"/>
    </cofactor>
</comment>
<accession>A0A969PNW1</accession>
<dbReference type="CDD" id="cd06262">
    <property type="entry name" value="metallo-hydrolase-like_MBL-fold"/>
    <property type="match status" value="1"/>
</dbReference>
<keyword evidence="2" id="KW-0479">Metal-binding</keyword>
<name>A0A969PNW1_9BACI</name>
<keyword evidence="4" id="KW-0862">Zinc</keyword>
<evidence type="ECO:0000313" key="7">
    <source>
        <dbReference type="Proteomes" id="UP000752012"/>
    </source>
</evidence>
<dbReference type="InterPro" id="IPR051453">
    <property type="entry name" value="MBL_Glyoxalase_II"/>
</dbReference>